<evidence type="ECO:0000313" key="2">
    <source>
        <dbReference type="Proteomes" id="UP001056778"/>
    </source>
</evidence>
<dbReference type="EMBL" id="CM043015">
    <property type="protein sequence ID" value="KAI4470631.1"/>
    <property type="molecule type" value="Genomic_DNA"/>
</dbReference>
<sequence length="229" mass="26465">MCEVLEHCELGTQEYWNNRYQEEVKNYQSHGDVGEIWFGEDIVDRIIKWMKTAHSEKSCRVLDIGCGNGMLLIELYNEGFKNVVGVDYSENAITLAKSIATKLQCNIEFSVCDIIDENIKLSDFDVILDKGSYDAISLSFNAKENRNKYIENVHKILKATGILIITSCNWTQEELIEQFKTHFDLKECIPTPEYKFGGKVGNIVTSIVFKQKINIENYLFYFILNTIHY</sequence>
<organism evidence="1 2">
    <name type="scientific">Holotrichia oblita</name>
    <name type="common">Chafer beetle</name>
    <dbReference type="NCBI Taxonomy" id="644536"/>
    <lineage>
        <taxon>Eukaryota</taxon>
        <taxon>Metazoa</taxon>
        <taxon>Ecdysozoa</taxon>
        <taxon>Arthropoda</taxon>
        <taxon>Hexapoda</taxon>
        <taxon>Insecta</taxon>
        <taxon>Pterygota</taxon>
        <taxon>Neoptera</taxon>
        <taxon>Endopterygota</taxon>
        <taxon>Coleoptera</taxon>
        <taxon>Polyphaga</taxon>
        <taxon>Scarabaeiformia</taxon>
        <taxon>Scarabaeidae</taxon>
        <taxon>Melolonthinae</taxon>
        <taxon>Holotrichia</taxon>
    </lineage>
</organism>
<protein>
    <submittedName>
        <fullName evidence="1">Protein-lysine n-methyltransferase mettl10</fullName>
    </submittedName>
</protein>
<gene>
    <name evidence="1" type="ORF">MML48_1g17579</name>
</gene>
<accession>A0ACB9TUU3</accession>
<name>A0ACB9TUU3_HOLOL</name>
<dbReference type="Proteomes" id="UP001056778">
    <property type="component" value="Chromosome 1"/>
</dbReference>
<reference evidence="1" key="1">
    <citation type="submission" date="2022-04" db="EMBL/GenBank/DDBJ databases">
        <title>Chromosome-scale genome assembly of Holotrichia oblita Faldermann.</title>
        <authorList>
            <person name="Rongchong L."/>
        </authorList>
    </citation>
    <scope>NUCLEOTIDE SEQUENCE</scope>
    <source>
        <strain evidence="1">81SQS9</strain>
    </source>
</reference>
<proteinExistence type="predicted"/>
<evidence type="ECO:0000313" key="1">
    <source>
        <dbReference type="EMBL" id="KAI4470631.1"/>
    </source>
</evidence>
<comment type="caution">
    <text evidence="1">The sequence shown here is derived from an EMBL/GenBank/DDBJ whole genome shotgun (WGS) entry which is preliminary data.</text>
</comment>
<keyword evidence="2" id="KW-1185">Reference proteome</keyword>